<proteinExistence type="predicted"/>
<dbReference type="OrthoDB" id="1105522at2759"/>
<feature type="domain" description="Myb-like" evidence="2">
    <location>
        <begin position="6"/>
        <end position="77"/>
    </location>
</feature>
<accession>A0A6D2HMM8</accession>
<protein>
    <recommendedName>
        <fullName evidence="2">Myb-like domain-containing protein</fullName>
    </recommendedName>
</protein>
<keyword evidence="4" id="KW-1185">Reference proteome</keyword>
<dbReference type="InterPro" id="IPR001005">
    <property type="entry name" value="SANT/Myb"/>
</dbReference>
<dbReference type="AlphaFoldDB" id="A0A6D2HMM8"/>
<evidence type="ECO:0000256" key="1">
    <source>
        <dbReference type="SAM" id="MobiDB-lite"/>
    </source>
</evidence>
<evidence type="ECO:0000259" key="2">
    <source>
        <dbReference type="PROSITE" id="PS50090"/>
    </source>
</evidence>
<sequence>MRAHHCSREARRRWSNAEDGALVTAWLNTSKDGVIANEQRASAFWKRVCNYYHGCTAVKDLPPREWNSCKQRWTKINKEVQKFCGCFDQARRQATSGQSDDDVYQMAYKFYNQDMKTNFILEHAWRALRNDQKWCSLYRDKGKTQTKRSQPAGSVDGGAMEEQVEERPIGVKAVKAAKFKATKTVKRTTEDRRLL</sequence>
<dbReference type="PROSITE" id="PS50090">
    <property type="entry name" value="MYB_LIKE"/>
    <property type="match status" value="1"/>
</dbReference>
<name>A0A6D2HMM8_9BRAS</name>
<dbReference type="PANTHER" id="PTHR45023">
    <property type="match status" value="1"/>
</dbReference>
<dbReference type="EMBL" id="CACVBM020000199">
    <property type="protein sequence ID" value="CAA7015805.1"/>
    <property type="molecule type" value="Genomic_DNA"/>
</dbReference>
<evidence type="ECO:0000313" key="4">
    <source>
        <dbReference type="Proteomes" id="UP000467841"/>
    </source>
</evidence>
<feature type="region of interest" description="Disordered" evidence="1">
    <location>
        <begin position="145"/>
        <end position="166"/>
    </location>
</feature>
<organism evidence="3 4">
    <name type="scientific">Microthlaspi erraticum</name>
    <dbReference type="NCBI Taxonomy" id="1685480"/>
    <lineage>
        <taxon>Eukaryota</taxon>
        <taxon>Viridiplantae</taxon>
        <taxon>Streptophyta</taxon>
        <taxon>Embryophyta</taxon>
        <taxon>Tracheophyta</taxon>
        <taxon>Spermatophyta</taxon>
        <taxon>Magnoliopsida</taxon>
        <taxon>eudicotyledons</taxon>
        <taxon>Gunneridae</taxon>
        <taxon>Pentapetalae</taxon>
        <taxon>rosids</taxon>
        <taxon>malvids</taxon>
        <taxon>Brassicales</taxon>
        <taxon>Brassicaceae</taxon>
        <taxon>Coluteocarpeae</taxon>
        <taxon>Microthlaspi</taxon>
    </lineage>
</organism>
<evidence type="ECO:0000313" key="3">
    <source>
        <dbReference type="EMBL" id="CAA7015805.1"/>
    </source>
</evidence>
<gene>
    <name evidence="3" type="ORF">MERR_LOCUS3040</name>
</gene>
<dbReference type="Proteomes" id="UP000467841">
    <property type="component" value="Unassembled WGS sequence"/>
</dbReference>
<reference evidence="3" key="1">
    <citation type="submission" date="2020-01" db="EMBL/GenBank/DDBJ databases">
        <authorList>
            <person name="Mishra B."/>
        </authorList>
    </citation>
    <scope>NUCLEOTIDE SEQUENCE [LARGE SCALE GENOMIC DNA]</scope>
</reference>
<comment type="caution">
    <text evidence="3">The sequence shown here is derived from an EMBL/GenBank/DDBJ whole genome shotgun (WGS) entry which is preliminary data.</text>
</comment>
<dbReference type="PANTHER" id="PTHR45023:SF4">
    <property type="entry name" value="GLYCINE-RICH PROTEIN-RELATED"/>
    <property type="match status" value="1"/>
</dbReference>